<protein>
    <submittedName>
        <fullName evidence="2">Uncharacterized protein</fullName>
    </submittedName>
</protein>
<dbReference type="Proteomes" id="UP000181917">
    <property type="component" value="Unassembled WGS sequence"/>
</dbReference>
<sequence length="207" mass="24041">MPRHRVAAVALGGGIRCRRHRSRSRRVSRRVEAGWVLLLEWPGVPVHRPRLWNFGTDCAGISMATMSSYEYDDGAPTFTDISLFSISTPRRTLICRRLLVTRFRAWAQPPRGPAPTRRKAAPARSRRRRQLTYPWARATRCKLGIQRFIYQGFQVQNRAFPRPWRPHRSMASGLRGEHRILDQRTQPRAGQSPQAWRTIHRPCLACR</sequence>
<evidence type="ECO:0000313" key="3">
    <source>
        <dbReference type="Proteomes" id="UP000181917"/>
    </source>
</evidence>
<reference evidence="2 3" key="1">
    <citation type="submission" date="2016-10" db="EMBL/GenBank/DDBJ databases">
        <authorList>
            <person name="de Groot N.N."/>
        </authorList>
    </citation>
    <scope>NUCLEOTIDE SEQUENCE [LARGE SCALE GENOMIC DNA]</scope>
    <source>
        <strain evidence="2 3">DSM 20117</strain>
    </source>
</reference>
<accession>A0A1H1C0U6</accession>
<dbReference type="EMBL" id="FNKH01000002">
    <property type="protein sequence ID" value="SDQ57847.1"/>
    <property type="molecule type" value="Genomic_DNA"/>
</dbReference>
<proteinExistence type="predicted"/>
<keyword evidence="3" id="KW-1185">Reference proteome</keyword>
<dbReference type="AlphaFoldDB" id="A0A1H1C0U6"/>
<name>A0A1H1C0U6_9MICC</name>
<evidence type="ECO:0000256" key="1">
    <source>
        <dbReference type="SAM" id="MobiDB-lite"/>
    </source>
</evidence>
<gene>
    <name evidence="2" type="ORF">SAMN04489742_1681</name>
</gene>
<evidence type="ECO:0000313" key="2">
    <source>
        <dbReference type="EMBL" id="SDQ57847.1"/>
    </source>
</evidence>
<organism evidence="2 3">
    <name type="scientific">Crystallibacter crystallopoietes</name>
    <dbReference type="NCBI Taxonomy" id="37928"/>
    <lineage>
        <taxon>Bacteria</taxon>
        <taxon>Bacillati</taxon>
        <taxon>Actinomycetota</taxon>
        <taxon>Actinomycetes</taxon>
        <taxon>Micrococcales</taxon>
        <taxon>Micrococcaceae</taxon>
        <taxon>Crystallibacter</taxon>
    </lineage>
</organism>
<feature type="region of interest" description="Disordered" evidence="1">
    <location>
        <begin position="109"/>
        <end position="129"/>
    </location>
</feature>
<feature type="compositionally biased region" description="Basic residues" evidence="1">
    <location>
        <begin position="116"/>
        <end position="129"/>
    </location>
</feature>